<dbReference type="Proteomes" id="UP000316123">
    <property type="component" value="Unassembled WGS sequence"/>
</dbReference>
<proteinExistence type="predicted"/>
<dbReference type="OrthoDB" id="6446140at2"/>
<dbReference type="EMBL" id="VFEQ01000007">
    <property type="protein sequence ID" value="TWR59765.1"/>
    <property type="molecule type" value="Genomic_DNA"/>
</dbReference>
<sequence length="86" mass="9191">MTLLDYLKGLDAAQLEAFAACCGTSAGQLKQIAYGNRRSNAGLAIAIDRQTTGRVTCESLRPDIDWEYLRMQGHTSVVADASAQAA</sequence>
<reference evidence="1 2" key="1">
    <citation type="submission" date="2019-06" db="EMBL/GenBank/DDBJ databases">
        <title>Pseudomonas bimorpha sp. nov. isolated from bovine raw milk and skim milk concentrate.</title>
        <authorList>
            <person name="Hofmann K."/>
            <person name="Huptas C."/>
            <person name="Doll E."/>
            <person name="Scherer S."/>
            <person name="Wenning M."/>
        </authorList>
    </citation>
    <scope>NUCLEOTIDE SEQUENCE [LARGE SCALE GENOMIC DNA]</scope>
    <source>
        <strain evidence="1 2">DSM 13124</strain>
    </source>
</reference>
<gene>
    <name evidence="1" type="ORF">FIV41_13505</name>
</gene>
<dbReference type="RefSeq" id="WP_074847670.1">
    <property type="nucleotide sequence ID" value="NZ_FNSU01000003.1"/>
</dbReference>
<comment type="caution">
    <text evidence="1">The sequence shown here is derived from an EMBL/GenBank/DDBJ whole genome shotgun (WGS) entry which is preliminary data.</text>
</comment>
<dbReference type="InterPro" id="IPR010982">
    <property type="entry name" value="Lambda_DNA-bd_dom_sf"/>
</dbReference>
<evidence type="ECO:0000313" key="2">
    <source>
        <dbReference type="Proteomes" id="UP000316123"/>
    </source>
</evidence>
<dbReference type="Pfam" id="PF15943">
    <property type="entry name" value="YdaS_toxin"/>
    <property type="match status" value="1"/>
</dbReference>
<dbReference type="AlphaFoldDB" id="A0A9X9BU41"/>
<dbReference type="InterPro" id="IPR031856">
    <property type="entry name" value="YdaS_toxin-like"/>
</dbReference>
<dbReference type="GO" id="GO:0003677">
    <property type="term" value="F:DNA binding"/>
    <property type="evidence" value="ECO:0007669"/>
    <property type="project" value="InterPro"/>
</dbReference>
<accession>A0A9X9BU41</accession>
<name>A0A9X9BU41_PSEMA</name>
<dbReference type="Gene3D" id="1.10.260.40">
    <property type="entry name" value="lambda repressor-like DNA-binding domains"/>
    <property type="match status" value="1"/>
</dbReference>
<protein>
    <submittedName>
        <fullName evidence="1">Helix-turn-helix domain-containing protein</fullName>
    </submittedName>
</protein>
<evidence type="ECO:0000313" key="1">
    <source>
        <dbReference type="EMBL" id="TWR59765.1"/>
    </source>
</evidence>
<organism evidence="1 2">
    <name type="scientific">Pseudomonas marginalis</name>
    <name type="common">Pseudomonas panacis</name>
    <dbReference type="NCBI Taxonomy" id="298"/>
    <lineage>
        <taxon>Bacteria</taxon>
        <taxon>Pseudomonadati</taxon>
        <taxon>Pseudomonadota</taxon>
        <taxon>Gammaproteobacteria</taxon>
        <taxon>Pseudomonadales</taxon>
        <taxon>Pseudomonadaceae</taxon>
        <taxon>Pseudomonas</taxon>
    </lineage>
</organism>